<dbReference type="eggNOG" id="ENOG502QTH3">
    <property type="taxonomic scope" value="Eukaryota"/>
</dbReference>
<protein>
    <submittedName>
        <fullName evidence="2">Uncharacterized protein</fullName>
    </submittedName>
</protein>
<keyword evidence="1" id="KW-0472">Membrane</keyword>
<dbReference type="Proteomes" id="UP000054408">
    <property type="component" value="Unassembled WGS sequence"/>
</dbReference>
<dbReference type="GeneID" id="25565121"/>
<sequence>MAVPASLASAHVTSASWAASVSASSESGSMTGLTVSHTLTVTVSMALASAPDAVFTVSGKLEMTASLPLTTMPLAYLAELELPFHGKLELTGTSGATGKVLIVDTHPTDGQLPLVLIHATTPTSSGAVAASTATIVANALAQVPSDTIPSWMDTPLTLFASLRAGFVSTGVGAPVVVASGELVRSASETVPGATIYAAHAECLVGGCSVLLESTLASAITQTGTGADAAAVVSTLDSVFAVSATSIIPVSVSATTVAVGDKVGIVLRAATSLDALAPAWPTAIVELSPELLLGMGRGLQVRFSGSVASVMIGSGADAQRVVPLAPVFDGSSLGGVALPDAALTGNASDVAAIAAQVGEALTATPSLAPMLAEFINTRLVPASGVDGLVDAYLAATLTPSFNGFWAWFTGPHTRTVCAASQLEHCYLQFRAPLAGETTVVPTLEVVLAGRSLSAPLPATCTHHLNATFAAGAAALTASVPAVAGFGAPGFVTTVSQLTLAQQSVYLAGTMDLVYSGAPAWKHAPKVYTSIRARAVDLVSTDPTGAALYTAADVACTNGGLQVESVSLSTDASSAGGFSWASLAQGKVATNKVRVSSAGASALASSLSAASTELATAGNHAWATSEIGPTSLVLGASMLSVLEALENAVAGKHAHDAKDMVAVVAAALDAAPGGLGAQVTVELTGTAGAPQLAVSVASVWRAETRIQTEAAPWAGVVDLSRVPLHLLLTSELELSTAAPSSVTLAVSGTARVAHFAAPASWQMSAAAVTDGSMHLKLDLPTSSSLSVKCDAKTDGLSGSMASMRVTIEDSDLAAMDNANLVNGTVPLSSDAAVNVVGYPHFPPKAVLASASLHGSGPVASLLPTLSATAPKDIIAALSNTLSSVASFGSGAGSFPLPLVNKGVDALDSVAAALEPILAKLTWAGDLEPELMYATNYAIGVNAPSLPTVECSFSFEALNTGNLARSLLATAEAGLAGCTYAGKAGLRVRDFVAPSVSSVFSQDGQSCAVFSLKPAVPGVVKSFSMKAKSKSHVLSPYTTTWTESSVPVFGRWDDLVVLLAQSGINSLVHLPSSIEVEALSLPSCVPNVPGWAAYFSGVLPGTAFKLGFNATLFDGTTSSVASTMKAGPINVELPASSAQARVDAFVQAEVGIIHGCAPLRSARNISIETAFVNGSAIEDFSTARVPATGGGFQLHAQFVVRSVEPDVPPKSVEVAQYIHLAPGALVSEQLMHALLSQITDVELAGVLGVGVVAPDPVLNPGSPQVEIAINAAINPETQHLVIPYSLSISNITVPGLEYAAPVMSQSRSVVKELVVGLSAATSFEAEATTGTLGPLGLEVGSVTAETSASLVLTAASPWLTTATALKAGTTTSSLFSTFTLEADVSGSAVVGDMHIDALDAPVPGLPHLTINLGVSDSGDLASGAAFEQFKENLQAEATATWSGDDALIRMLKGMMSKDASMCELLKAGVDFLADVKADPSVQAPLAPMKHSPFGRVLGKLLPMYDDTVAAVCDHGEPMSVALFCSFMADAFHYQVGPVCSDVTLAHDMFQLPLTFTAYSYSYTDASVMDTQLFHGGGELAAGVSTSNNLAVSAKVEVALVLDVTFPESGPIQISLNKDETYVRASAGGSDDGQLKLQFGPFSAQVAKSRAWLAATDAVGETAPATLAASPGTGVVLGGSAGFEATVTFPFVDTSQCEISVEVPNLAEPSSATASDAKCADFVSNLESVLSRSWMAEFFSHPGTFFSSFSSEIAKLRAQMFGPDSIIGSKAIAFIDKKLATLFDGELAVITGPAVASQIIHQISVDLVDKLAGIPVSTTVDEIVVEIVTGALNAHLPHLAQPVTVAHDAQARSYTWSIEFGNSALRPLFSVNSDWGAHGLLDLDIQCNAQLEADWTFSIALVYSAVHGVSVTLPVEPAFSSTVDLDMPSGCQLVGGLGPLGFELITTPAETYLKGTLALTLQPKADVDIDISAQLGGSGLLGAGPLIADLAHTTPQEALTAFIHYEASFKAGYEFNVKAGQTSTTPTKLALNDVEMCLGTMLVKYIDAMMGHVTKILDPLNKVFGPKGVLLKPIPGMSKIFGSNFNALRVARYFCELTSDCNINDLVAAVRTYARIMDVVAVADELSSLGVEGCGVSKLLGSFELALHKPVLVPDSYLPPKTKQILYNSAVAQAHEKEIASFVSGVTTSGSFGIEYNILHDPVEKLLDMMMGTNFAIVGVTIPDATLALGMHFPIPIWPFPHVVLSLDFKAALTVSVGEVSLTYDAVYESIHYKNPSYLFRGLGVTYTNPDGSPHYPLIFTASMTGEVSVGVFIFKGYGYAGLQIDVSVRLNNPNGGEVITFDQIARLVKHGNLMHSLDGGIVLTFKYGLGIRACVHLIVVHKCWTVVHWDGSTTLFTHKFNPQSVPAVSSGAGAINLGLVDSTTSGMMLASGELPTYTIDDAGNGMIWFAFVVPGQPVGKALPTRGVPSVSAKVVTFAGSTNGAFRVVPRSSTPVALPSVATAHVELPMAYHAPASGTPTYVASGLKVSAASGAGASLGKTCGSVSLTEPVERASIGIEGAVCPVAVTVSTANNVTISGSLAAYGGHAVTVSGSGGDTLAVEVVTESVRIESSTVLLGKNELSVALGNEGVFSRLRLKGSASQATTFTVAAVPAGTETSAHGGDGDDKFEVADLAALGSLVTVNGAGGDANSLSVTLAKDATFADIMADFVLGGFDSAPSRGVGFGNIQTLNVNVHASASKKSVGLYVAAPVAGTNVNLVGIGGAPSSVLTYDLRGCTKESKLVVTVQGEGSHSVLLGNGAHSLIDYECDIEIVNEAKADVTVHVHAAQDKRALKYAVSDSGVHVTDASGKTDGMQIVFNGPVARALVHFGVGSTVAEHKMVHATTEVLYTSAGAAKLVMASSSAAVVANGTIDVTFGTAGSNKHPLAAIAAPVFVGTASGGSLTLASATGASAPDQWFNFASHRVCEAEAKTATPMRPTVKPTAWAVELAAAAGVPAATDGLPACQLAYGGQPSRYVMSVTTGGGVDGIVGLGVDNVALTASLGDEDDVLEWKPSSDGVAMSPLAASSVAGGDADDVFLVPDLAGIVSMLSVDGNGGVDNVFNVTLASDGLMADVQATNVVGHFGSGPSRAVDYADIQVLNVEMHASDAQRETMVYVATPVAGTNVNVMGVGASAEHELTYDLRGCDESSTLTVYPRGSGFHNIVLGNGGEKLDGYGCKVRVFNEDASDRTVFVHVRGGDDARTMSYAVSDGLIEVTPAAGSGSSFSVEMVGVARARVDFGVGSTAAEHVMASESTEVLYTSAGAAKLVMASSSAAVVANGTIDVTFGTAGSNKHPLAAIAAPVFVGTASGGSLTLASATGASAPDQWFDFASHRVCMAEPQSGVLLRPPTAATAWTMGLAAANGVPAGTDGLPACQLAYSAVASQYVMNITTGGGRDGVLGAKVQNVALSASLGNGIDLLDYLVSGASAPLEVDLGEGVDFANFVGPLDSPTRVAVGADGAADVVVFWAPPVMDSLSPSLLEGDSVVPCGFGRPEPTLVVSQLTTDDAMSLLGGTPDMSTYPWLAGYFGGSPRTINVTTPVGGHLDFDLAGKEVIEVVQLPVSSESTFAAASASHPGEVAKDWVLDIALAAVDEPMSVAVHGVYGGNGTVVLHLPALPSTSASYDVSVHDLGYGGYGRVIVGGLRLTLQHVDVLVLDASSAPGTTVRVADAPAPDGLETALVLLAPHTSILPAEFTFPLVIAGGDVLAQSGAIVSATAPVWLVGETTRVFMDAGKAVDVDHHCVVSAEGVAKNAMPSLVVIDVVVGELGVSSAAAASAQGCGAGLFGVSYVEMTATNVSVAGIAAEVSAAVVNVTTEGARISLSDTAVWSEAKLAVGEEAELYVTREDGSVFEVGARKTSRATVALGVFAAASKADVHCTAAAMRTAVSIQGSGCDVALGSTSAEQRNVPATTVWGGDDDVAVTVDATVFNTSAASGSARAVVRAVGEQVEVTRPSGAKAVDVTVGRPGSALFSRVAITAVGSGMSTVASTDDAFVGAAALTLPTIVFEPAGSGSRLELVNVANGEPSRAVVEEARVVSNAGGAMRLEYCGDDGCSWTCYASSQCTARQLRADALFGGPCTDAPELESCAAAAQWRVVGAVSAQQSRDGLACVPYGPLVLGGDGGGAGGAFSVSLMGFVLGSACVCAIATLCGFVFAERGLDYGLNQVFGDRFGWARFVVFALVSRARLAEWSPTTVDAVAAAYQAVANLGGVQCAAVSPAPKQDTMWRNVAAGLASAACVGAGLAAASHVLARRRFVGASVVARLARALLGLAMFVLVVPALANALRSGAGVVVVATSLVLLALGLVLDTVRTRVVVVMTGAHLALDSPDTASKAVAGLGYLLTFGAAVSAAVLGGRSQAAVSISVSLGLWTIAAAGELVAPVWNVVQGGQRRVLALHAVVTTTVSAIVGGVALFLLRGHGPLAVVALWGIAFWGQWLSTAVLAVRGRSLDAAVLRERRKMLRGGRWSIGVSGVDDEADGTLPLLAARGFAPVVADVTEDEPTLN</sequence>
<feature type="transmembrane region" description="Helical" evidence="1">
    <location>
        <begin position="4304"/>
        <end position="4323"/>
    </location>
</feature>
<evidence type="ECO:0000256" key="1">
    <source>
        <dbReference type="SAM" id="Phobius"/>
    </source>
</evidence>
<evidence type="ECO:0000313" key="2">
    <source>
        <dbReference type="EMBL" id="KNC50032.1"/>
    </source>
</evidence>
<feature type="transmembrane region" description="Helical" evidence="1">
    <location>
        <begin position="4400"/>
        <end position="4427"/>
    </location>
</feature>
<organism evidence="2 3">
    <name type="scientific">Thecamonas trahens ATCC 50062</name>
    <dbReference type="NCBI Taxonomy" id="461836"/>
    <lineage>
        <taxon>Eukaryota</taxon>
        <taxon>Apusozoa</taxon>
        <taxon>Apusomonadida</taxon>
        <taxon>Apusomonadidae</taxon>
        <taxon>Thecamonas</taxon>
    </lineage>
</organism>
<evidence type="ECO:0000313" key="3">
    <source>
        <dbReference type="Proteomes" id="UP000054408"/>
    </source>
</evidence>
<feature type="transmembrane region" description="Helical" evidence="1">
    <location>
        <begin position="4372"/>
        <end position="4394"/>
    </location>
</feature>
<dbReference type="RefSeq" id="XP_013757199.1">
    <property type="nucleotide sequence ID" value="XM_013901745.1"/>
</dbReference>
<feature type="transmembrane region" description="Helical" evidence="1">
    <location>
        <begin position="4174"/>
        <end position="4196"/>
    </location>
</feature>
<gene>
    <name evidence="2" type="ORF">AMSG_05791</name>
</gene>
<feature type="transmembrane region" description="Helical" evidence="1">
    <location>
        <begin position="4329"/>
        <end position="4351"/>
    </location>
</feature>
<feature type="transmembrane region" description="Helical" evidence="1">
    <location>
        <begin position="4463"/>
        <end position="4485"/>
    </location>
</feature>
<dbReference type="EMBL" id="GL349459">
    <property type="protein sequence ID" value="KNC50032.1"/>
    <property type="molecule type" value="Genomic_DNA"/>
</dbReference>
<reference evidence="2 3" key="1">
    <citation type="submission" date="2010-05" db="EMBL/GenBank/DDBJ databases">
        <title>The Genome Sequence of Thecamonas trahens ATCC 50062.</title>
        <authorList>
            <consortium name="The Broad Institute Genome Sequencing Platform"/>
            <person name="Russ C."/>
            <person name="Cuomo C."/>
            <person name="Shea T."/>
            <person name="Young S.K."/>
            <person name="Zeng Q."/>
            <person name="Koehrsen M."/>
            <person name="Haas B."/>
            <person name="Borodovsky M."/>
            <person name="Guigo R."/>
            <person name="Alvarado L."/>
            <person name="Berlin A."/>
            <person name="Bochicchio J."/>
            <person name="Borenstein D."/>
            <person name="Chapman S."/>
            <person name="Chen Z."/>
            <person name="Freedman E."/>
            <person name="Gellesch M."/>
            <person name="Goldberg J."/>
            <person name="Griggs A."/>
            <person name="Gujja S."/>
            <person name="Heilman E."/>
            <person name="Heiman D."/>
            <person name="Hepburn T."/>
            <person name="Howarth C."/>
            <person name="Jen D."/>
            <person name="Larson L."/>
            <person name="Mehta T."/>
            <person name="Park D."/>
            <person name="Pearson M."/>
            <person name="Roberts A."/>
            <person name="Saif S."/>
            <person name="Shenoy N."/>
            <person name="Sisk P."/>
            <person name="Stolte C."/>
            <person name="Sykes S."/>
            <person name="Thomson T."/>
            <person name="Walk T."/>
            <person name="White J."/>
            <person name="Yandava C."/>
            <person name="Burger G."/>
            <person name="Gray M.W."/>
            <person name="Holland P.W.H."/>
            <person name="King N."/>
            <person name="Lang F.B.F."/>
            <person name="Roger A.J."/>
            <person name="Ruiz-Trillo I."/>
            <person name="Lander E."/>
            <person name="Nusbaum C."/>
        </authorList>
    </citation>
    <scope>NUCLEOTIDE SEQUENCE [LARGE SCALE GENOMIC DNA]</scope>
    <source>
        <strain evidence="2 3">ATCC 50062</strain>
    </source>
</reference>
<keyword evidence="1" id="KW-1133">Transmembrane helix</keyword>
<feature type="transmembrane region" description="Helical" evidence="1">
    <location>
        <begin position="4434"/>
        <end position="4457"/>
    </location>
</feature>
<accession>A0A0L0DCH1</accession>
<dbReference type="OrthoDB" id="10257571at2759"/>
<proteinExistence type="predicted"/>
<keyword evidence="3" id="KW-1185">Reference proteome</keyword>
<name>A0A0L0DCH1_THETB</name>
<feature type="transmembrane region" description="Helical" evidence="1">
    <location>
        <begin position="4270"/>
        <end position="4292"/>
    </location>
</feature>
<keyword evidence="1" id="KW-0812">Transmembrane</keyword>